<dbReference type="AlphaFoldDB" id="X0XBE1"/>
<sequence length="49" mass="5317">MHSADLESERQWVEGELERLGALALEGEPVGTVTAQYGTDLDAIMGEIK</sequence>
<protein>
    <submittedName>
        <fullName evidence="1">Uncharacterized protein</fullName>
    </submittedName>
</protein>
<gene>
    <name evidence="1" type="ORF">S01H1_72143</name>
</gene>
<evidence type="ECO:0000313" key="1">
    <source>
        <dbReference type="EMBL" id="GAG32757.1"/>
    </source>
</evidence>
<comment type="caution">
    <text evidence="1">The sequence shown here is derived from an EMBL/GenBank/DDBJ whole genome shotgun (WGS) entry which is preliminary data.</text>
</comment>
<accession>X0XBE1</accession>
<dbReference type="EMBL" id="BARS01048089">
    <property type="protein sequence ID" value="GAG32757.1"/>
    <property type="molecule type" value="Genomic_DNA"/>
</dbReference>
<feature type="non-terminal residue" evidence="1">
    <location>
        <position position="49"/>
    </location>
</feature>
<reference evidence="1" key="1">
    <citation type="journal article" date="2014" name="Front. Microbiol.">
        <title>High frequency of phylogenetically diverse reductive dehalogenase-homologous genes in deep subseafloor sedimentary metagenomes.</title>
        <authorList>
            <person name="Kawai M."/>
            <person name="Futagami T."/>
            <person name="Toyoda A."/>
            <person name="Takaki Y."/>
            <person name="Nishi S."/>
            <person name="Hori S."/>
            <person name="Arai W."/>
            <person name="Tsubouchi T."/>
            <person name="Morono Y."/>
            <person name="Uchiyama I."/>
            <person name="Ito T."/>
            <person name="Fujiyama A."/>
            <person name="Inagaki F."/>
            <person name="Takami H."/>
        </authorList>
    </citation>
    <scope>NUCLEOTIDE SEQUENCE</scope>
    <source>
        <strain evidence="1">Expedition CK06-06</strain>
    </source>
</reference>
<organism evidence="1">
    <name type="scientific">marine sediment metagenome</name>
    <dbReference type="NCBI Taxonomy" id="412755"/>
    <lineage>
        <taxon>unclassified sequences</taxon>
        <taxon>metagenomes</taxon>
        <taxon>ecological metagenomes</taxon>
    </lineage>
</organism>
<proteinExistence type="predicted"/>
<name>X0XBE1_9ZZZZ</name>